<comment type="caution">
    <text evidence="2">The sequence shown here is derived from an EMBL/GenBank/DDBJ whole genome shotgun (WGS) entry which is preliminary data.</text>
</comment>
<protein>
    <submittedName>
        <fullName evidence="2">Uncharacterized protein</fullName>
    </submittedName>
</protein>
<dbReference type="EMBL" id="BSTX01000001">
    <property type="protein sequence ID" value="GLZ77331.1"/>
    <property type="molecule type" value="Genomic_DNA"/>
</dbReference>
<gene>
    <name evidence="2" type="ORF">Afil01_21380</name>
</gene>
<name>A0A9W6W9A9_9ACTN</name>
<feature type="region of interest" description="Disordered" evidence="1">
    <location>
        <begin position="1"/>
        <end position="25"/>
    </location>
</feature>
<accession>A0A9W6W9A9</accession>
<organism evidence="2 3">
    <name type="scientific">Actinorhabdospora filicis</name>
    <dbReference type="NCBI Taxonomy" id="1785913"/>
    <lineage>
        <taxon>Bacteria</taxon>
        <taxon>Bacillati</taxon>
        <taxon>Actinomycetota</taxon>
        <taxon>Actinomycetes</taxon>
        <taxon>Micromonosporales</taxon>
        <taxon>Micromonosporaceae</taxon>
        <taxon>Actinorhabdospora</taxon>
    </lineage>
</organism>
<reference evidence="2" key="1">
    <citation type="submission" date="2023-03" db="EMBL/GenBank/DDBJ databases">
        <title>Actinorhabdospora filicis NBRC 111898.</title>
        <authorList>
            <person name="Ichikawa N."/>
            <person name="Sato H."/>
            <person name="Tonouchi N."/>
        </authorList>
    </citation>
    <scope>NUCLEOTIDE SEQUENCE</scope>
    <source>
        <strain evidence="2">NBRC 111898</strain>
    </source>
</reference>
<proteinExistence type="predicted"/>
<evidence type="ECO:0000313" key="2">
    <source>
        <dbReference type="EMBL" id="GLZ77331.1"/>
    </source>
</evidence>
<evidence type="ECO:0000256" key="1">
    <source>
        <dbReference type="SAM" id="MobiDB-lite"/>
    </source>
</evidence>
<keyword evidence="3" id="KW-1185">Reference proteome</keyword>
<sequence length="64" mass="6648">MGDIVGAGGVMRGAATGGTAARPRARACHTGKWRVGWEESADGVRTVARRTTTGGRFFTRPTTG</sequence>
<feature type="compositionally biased region" description="Gly residues" evidence="1">
    <location>
        <begin position="1"/>
        <end position="11"/>
    </location>
</feature>
<dbReference type="Proteomes" id="UP001165079">
    <property type="component" value="Unassembled WGS sequence"/>
</dbReference>
<dbReference type="AlphaFoldDB" id="A0A9W6W9A9"/>
<evidence type="ECO:0000313" key="3">
    <source>
        <dbReference type="Proteomes" id="UP001165079"/>
    </source>
</evidence>
<feature type="compositionally biased region" description="Low complexity" evidence="1">
    <location>
        <begin position="12"/>
        <end position="22"/>
    </location>
</feature>